<comment type="subcellular location">
    <subcellularLocation>
        <location evidence="1">Cell envelope</location>
    </subcellularLocation>
</comment>
<dbReference type="GO" id="GO:0015833">
    <property type="term" value="P:peptide transport"/>
    <property type="evidence" value="ECO:0007669"/>
    <property type="project" value="TreeGrafter"/>
</dbReference>
<organism evidence="6 7">
    <name type="scientific">Panacibacter microcysteis</name>
    <dbReference type="NCBI Taxonomy" id="2793269"/>
    <lineage>
        <taxon>Bacteria</taxon>
        <taxon>Pseudomonadati</taxon>
        <taxon>Bacteroidota</taxon>
        <taxon>Chitinophagia</taxon>
        <taxon>Chitinophagales</taxon>
        <taxon>Chitinophagaceae</taxon>
        <taxon>Panacibacter</taxon>
    </lineage>
</organism>
<keyword evidence="3" id="KW-0813">Transport</keyword>
<dbReference type="Pfam" id="PF00496">
    <property type="entry name" value="SBP_bac_5"/>
    <property type="match status" value="1"/>
</dbReference>
<dbReference type="SUPFAM" id="SSF53850">
    <property type="entry name" value="Periplasmic binding protein-like II"/>
    <property type="match status" value="1"/>
</dbReference>
<dbReference type="CDD" id="cd00995">
    <property type="entry name" value="PBP2_NikA_DppA_OppA_like"/>
    <property type="match status" value="1"/>
</dbReference>
<evidence type="ECO:0000256" key="2">
    <source>
        <dbReference type="ARBA" id="ARBA00005695"/>
    </source>
</evidence>
<dbReference type="PANTHER" id="PTHR30290">
    <property type="entry name" value="PERIPLASMIC BINDING COMPONENT OF ABC TRANSPORTER"/>
    <property type="match status" value="1"/>
</dbReference>
<dbReference type="EMBL" id="JADWYR010000002">
    <property type="protein sequence ID" value="MBG9377579.1"/>
    <property type="molecule type" value="Genomic_DNA"/>
</dbReference>
<comment type="similarity">
    <text evidence="2">Belongs to the bacterial solute-binding protein 5 family.</text>
</comment>
<dbReference type="GO" id="GO:1904680">
    <property type="term" value="F:peptide transmembrane transporter activity"/>
    <property type="evidence" value="ECO:0007669"/>
    <property type="project" value="TreeGrafter"/>
</dbReference>
<dbReference type="Proteomes" id="UP000628448">
    <property type="component" value="Unassembled WGS sequence"/>
</dbReference>
<dbReference type="PIRSF" id="PIRSF002741">
    <property type="entry name" value="MppA"/>
    <property type="match status" value="1"/>
</dbReference>
<proteinExistence type="inferred from homology"/>
<dbReference type="Gene3D" id="3.90.76.10">
    <property type="entry name" value="Dipeptide-binding Protein, Domain 1"/>
    <property type="match status" value="1"/>
</dbReference>
<dbReference type="AlphaFoldDB" id="A0A931GY76"/>
<name>A0A931GY76_9BACT</name>
<gene>
    <name evidence="6" type="ORF">I5907_15145</name>
</gene>
<evidence type="ECO:0000259" key="5">
    <source>
        <dbReference type="Pfam" id="PF00496"/>
    </source>
</evidence>
<evidence type="ECO:0000256" key="4">
    <source>
        <dbReference type="ARBA" id="ARBA00022729"/>
    </source>
</evidence>
<sequence>MDLNQQQGYTQPQQNCARCPIALLPLKSATQQVFNLYSTARLIHVFFLLCILLSCARKQQNDQQVFYYNETTGVATLDPAFARNQSIMWVTHQLYNTIVEMDADLNIAPSLAKTWEISADRLIYTFHLRKDVYFNDDNVFEGGKGRLLTANDVVYSLQRIVDTKTASSGAWIFNNRVDAVNGFTAINDSTFQLTLLRPFQPILGILTMQYCSVVAREAVEKYGNDFRSHPCGSGPFRLKYWDEGQAMVLEKNKQYWEKDETGKQLPYLDAVKISFYDNKATEFLEFRQKRLSFINDIDPSFKDEVLTKKGTLRNEWKDKILLDKHAYLNTEYFGILVDTQNALVKNSPLKTKAVRQAINYCINRQQLMMYMRNSIGTAATAGIVPKGLPSNNTATITGYQYDPARAAQLLRQAGIDRKNAPVIKLLTIPVYADIASFVAKQAADIGLVIQVEVIQKSLLLQQTAKEQAPFFRASWIADYPDAENYMTMFYSKNPAPPNYTRYNNPFFDALYEEALQETNDSLRYALYRKMDQLVIDDAPVVPLFYDEVIHLVNKEVVGFPANALNLLELRRTQVKKQ</sequence>
<dbReference type="InterPro" id="IPR030678">
    <property type="entry name" value="Peptide/Ni-bd"/>
</dbReference>
<dbReference type="Gene3D" id="3.40.190.10">
    <property type="entry name" value="Periplasmic binding protein-like II"/>
    <property type="match status" value="1"/>
</dbReference>
<feature type="domain" description="Solute-binding protein family 5" evidence="5">
    <location>
        <begin position="107"/>
        <end position="494"/>
    </location>
</feature>
<evidence type="ECO:0000256" key="3">
    <source>
        <dbReference type="ARBA" id="ARBA00022448"/>
    </source>
</evidence>
<dbReference type="InterPro" id="IPR039424">
    <property type="entry name" value="SBP_5"/>
</dbReference>
<evidence type="ECO:0000256" key="1">
    <source>
        <dbReference type="ARBA" id="ARBA00004196"/>
    </source>
</evidence>
<dbReference type="Gene3D" id="3.10.105.10">
    <property type="entry name" value="Dipeptide-binding Protein, Domain 3"/>
    <property type="match status" value="1"/>
</dbReference>
<keyword evidence="4" id="KW-0732">Signal</keyword>
<dbReference type="InterPro" id="IPR000914">
    <property type="entry name" value="SBP_5_dom"/>
</dbReference>
<evidence type="ECO:0000313" key="6">
    <source>
        <dbReference type="EMBL" id="MBG9377579.1"/>
    </source>
</evidence>
<keyword evidence="7" id="KW-1185">Reference proteome</keyword>
<evidence type="ECO:0000313" key="7">
    <source>
        <dbReference type="Proteomes" id="UP000628448"/>
    </source>
</evidence>
<protein>
    <submittedName>
        <fullName evidence="6">ABC transporter substrate-binding protein</fullName>
    </submittedName>
</protein>
<comment type="caution">
    <text evidence="6">The sequence shown here is derived from an EMBL/GenBank/DDBJ whole genome shotgun (WGS) entry which is preliminary data.</text>
</comment>
<dbReference type="GO" id="GO:0043190">
    <property type="term" value="C:ATP-binding cassette (ABC) transporter complex"/>
    <property type="evidence" value="ECO:0007669"/>
    <property type="project" value="InterPro"/>
</dbReference>
<reference evidence="6" key="1">
    <citation type="submission" date="2020-11" db="EMBL/GenBank/DDBJ databases">
        <title>Bacterial whole genome sequence for Panacibacter sp. DH6.</title>
        <authorList>
            <person name="Le V."/>
            <person name="Ko S."/>
            <person name="Ahn C.-Y."/>
            <person name="Oh H.-M."/>
        </authorList>
    </citation>
    <scope>NUCLEOTIDE SEQUENCE</scope>
    <source>
        <strain evidence="6">DH6</strain>
    </source>
</reference>
<accession>A0A931GY76</accession>
<dbReference type="PANTHER" id="PTHR30290:SF10">
    <property type="entry name" value="PERIPLASMIC OLIGOPEPTIDE-BINDING PROTEIN-RELATED"/>
    <property type="match status" value="1"/>
</dbReference>
<dbReference type="GO" id="GO:0030288">
    <property type="term" value="C:outer membrane-bounded periplasmic space"/>
    <property type="evidence" value="ECO:0007669"/>
    <property type="project" value="UniProtKB-ARBA"/>
</dbReference>